<gene>
    <name evidence="1" type="ORF">A2431_00960</name>
</gene>
<dbReference type="AlphaFoldDB" id="A0A1G2V2H5"/>
<dbReference type="EMBL" id="MHWW01000005">
    <property type="protein sequence ID" value="OHB15814.1"/>
    <property type="molecule type" value="Genomic_DNA"/>
</dbReference>
<evidence type="ECO:0000313" key="1">
    <source>
        <dbReference type="EMBL" id="OHB15814.1"/>
    </source>
</evidence>
<reference evidence="1 2" key="1">
    <citation type="journal article" date="2016" name="Nat. Commun.">
        <title>Thousands of microbial genomes shed light on interconnected biogeochemical processes in an aquifer system.</title>
        <authorList>
            <person name="Anantharaman K."/>
            <person name="Brown C.T."/>
            <person name="Hug L.A."/>
            <person name="Sharon I."/>
            <person name="Castelle C.J."/>
            <person name="Probst A.J."/>
            <person name="Thomas B.C."/>
            <person name="Singh A."/>
            <person name="Wilkins M.J."/>
            <person name="Karaoz U."/>
            <person name="Brodie E.L."/>
            <person name="Williams K.H."/>
            <person name="Hubbard S.S."/>
            <person name="Banfield J.F."/>
        </authorList>
    </citation>
    <scope>NUCLEOTIDE SEQUENCE [LARGE SCALE GENOMIC DNA]</scope>
</reference>
<dbReference type="Proteomes" id="UP000177697">
    <property type="component" value="Unassembled WGS sequence"/>
</dbReference>
<sequence length="63" mass="7520">MDKRAEELLRQLPHHMEPTLWIAFTQPDYSIVTRRNPQNDARTRCEMVTKKLEELQALLRDKG</sequence>
<comment type="caution">
    <text evidence="1">The sequence shown here is derived from an EMBL/GenBank/DDBJ whole genome shotgun (WGS) entry which is preliminary data.</text>
</comment>
<evidence type="ECO:0000313" key="2">
    <source>
        <dbReference type="Proteomes" id="UP000177697"/>
    </source>
</evidence>
<accession>A0A1G2V2H5</accession>
<proteinExistence type="predicted"/>
<name>A0A1G2V2H5_9BACT</name>
<organism evidence="1 2">
    <name type="scientific">Candidatus Zambryskibacteria bacterium RIFOXYC1_FULL_39_10</name>
    <dbReference type="NCBI Taxonomy" id="1802779"/>
    <lineage>
        <taxon>Bacteria</taxon>
        <taxon>Candidatus Zambryskiibacteriota</taxon>
    </lineage>
</organism>
<protein>
    <submittedName>
        <fullName evidence="1">Uncharacterized protein</fullName>
    </submittedName>
</protein>